<evidence type="ECO:0008006" key="3">
    <source>
        <dbReference type="Google" id="ProtNLM"/>
    </source>
</evidence>
<dbReference type="InterPro" id="IPR027024">
    <property type="entry name" value="UCP027386_ABC_sbc_TM0202"/>
</dbReference>
<proteinExistence type="predicted"/>
<dbReference type="Proteomes" id="UP000254601">
    <property type="component" value="Unassembled WGS sequence"/>
</dbReference>
<dbReference type="AlphaFoldDB" id="A0A380MPH6"/>
<reference evidence="1 2" key="1">
    <citation type="submission" date="2018-06" db="EMBL/GenBank/DDBJ databases">
        <authorList>
            <consortium name="Pathogen Informatics"/>
            <person name="Doyle S."/>
        </authorList>
    </citation>
    <scope>NUCLEOTIDE SEQUENCE [LARGE SCALE GENOMIC DNA]</scope>
    <source>
        <strain evidence="1 2">NCTC13337</strain>
    </source>
</reference>
<dbReference type="RefSeq" id="WP_072577282.1">
    <property type="nucleotide sequence ID" value="NZ_LWHB01000152.1"/>
</dbReference>
<accession>A0A380MPH6</accession>
<keyword evidence="2" id="KW-1185">Reference proteome</keyword>
<dbReference type="EMBL" id="UHIC01000001">
    <property type="protein sequence ID" value="SUO93197.1"/>
    <property type="molecule type" value="Genomic_DNA"/>
</dbReference>
<dbReference type="PANTHER" id="PTHR30024">
    <property type="entry name" value="ALIPHATIC SULFONATES-BINDING PROTEIN-RELATED"/>
    <property type="match status" value="1"/>
</dbReference>
<name>A0A380MPH6_9GAMM</name>
<dbReference type="SUPFAM" id="SSF53850">
    <property type="entry name" value="Periplasmic binding protein-like II"/>
    <property type="match status" value="1"/>
</dbReference>
<dbReference type="InterPro" id="IPR006311">
    <property type="entry name" value="TAT_signal"/>
</dbReference>
<gene>
    <name evidence="1" type="ORF">NCTC13337_00100</name>
</gene>
<dbReference type="PROSITE" id="PS51318">
    <property type="entry name" value="TAT"/>
    <property type="match status" value="1"/>
</dbReference>
<dbReference type="OrthoDB" id="9814375at2"/>
<evidence type="ECO:0000313" key="1">
    <source>
        <dbReference type="EMBL" id="SUO93197.1"/>
    </source>
</evidence>
<protein>
    <recommendedName>
        <fullName evidence="3">ABC-type taurine transport system, periplasmic component</fullName>
    </recommendedName>
</protein>
<organism evidence="1 2">
    <name type="scientific">Suttonella ornithocola</name>
    <dbReference type="NCBI Taxonomy" id="279832"/>
    <lineage>
        <taxon>Bacteria</taxon>
        <taxon>Pseudomonadati</taxon>
        <taxon>Pseudomonadota</taxon>
        <taxon>Gammaproteobacteria</taxon>
        <taxon>Cardiobacteriales</taxon>
        <taxon>Cardiobacteriaceae</taxon>
        <taxon>Suttonella</taxon>
    </lineage>
</organism>
<sequence length="320" mass="35171">MAFSRRNFLQTAAILGATSIFPSYSQQFSLTLWGPPVSPTILLAIAAMQGKAKEIIPFNVKIWRNPDQLRAGLLNGSIGISIVPSYVAANLRNQGQKVFLHNIMTQGLLSFLSKNAPVLSPEQLEQQKIVMPFKGDMPDLVLQILAKRSGIKLPDITYTSVPPEAVALFLKKDFSTALLPEPVATAALLKAKKEKIDVFRGLSLANWWNQCFDSQNGIMQAGLMITDSVATQYADFLAALDSDLENAVQWIREDPQQAAEIGVQYLPIPIPAWQQSFAHSALCAIKAKTISEEILQFLEEIYSLNPKITGGKKPTSDLFA</sequence>
<dbReference type="Gene3D" id="3.40.190.10">
    <property type="entry name" value="Periplasmic binding protein-like II"/>
    <property type="match status" value="2"/>
</dbReference>
<evidence type="ECO:0000313" key="2">
    <source>
        <dbReference type="Proteomes" id="UP000254601"/>
    </source>
</evidence>
<dbReference type="PANTHER" id="PTHR30024:SF46">
    <property type="entry name" value="ABC TRANSPORTER, SUBSTRATE-BINDING LIPOPROTEIN"/>
    <property type="match status" value="1"/>
</dbReference>
<dbReference type="PIRSF" id="PIRSF027386">
    <property type="entry name" value="UCP027386_ABC_sbc_TM0202"/>
    <property type="match status" value="1"/>
</dbReference>